<evidence type="ECO:0000256" key="1">
    <source>
        <dbReference type="SAM" id="Phobius"/>
    </source>
</evidence>
<feature type="domain" description="PDZ" evidence="2">
    <location>
        <begin position="94"/>
        <end position="178"/>
    </location>
</feature>
<dbReference type="GO" id="GO:0007165">
    <property type="term" value="P:signal transduction"/>
    <property type="evidence" value="ECO:0007669"/>
    <property type="project" value="TreeGrafter"/>
</dbReference>
<dbReference type="Proteomes" id="UP000886723">
    <property type="component" value="Unassembled WGS sequence"/>
</dbReference>
<dbReference type="InterPro" id="IPR029045">
    <property type="entry name" value="ClpP/crotonase-like_dom_sf"/>
</dbReference>
<dbReference type="InterPro" id="IPR041489">
    <property type="entry name" value="PDZ_6"/>
</dbReference>
<gene>
    <name evidence="3" type="ORF">IAA63_13255</name>
</gene>
<dbReference type="SUPFAM" id="SSF52096">
    <property type="entry name" value="ClpP/crotonase"/>
    <property type="match status" value="1"/>
</dbReference>
<dbReference type="Gene3D" id="3.30.750.44">
    <property type="match status" value="1"/>
</dbReference>
<dbReference type="SMART" id="SM00228">
    <property type="entry name" value="PDZ"/>
    <property type="match status" value="1"/>
</dbReference>
<dbReference type="PROSITE" id="PS50106">
    <property type="entry name" value="PDZ"/>
    <property type="match status" value="1"/>
</dbReference>
<dbReference type="GO" id="GO:0004175">
    <property type="term" value="F:endopeptidase activity"/>
    <property type="evidence" value="ECO:0007669"/>
    <property type="project" value="TreeGrafter"/>
</dbReference>
<dbReference type="GO" id="GO:0006508">
    <property type="term" value="P:proteolysis"/>
    <property type="evidence" value="ECO:0007669"/>
    <property type="project" value="InterPro"/>
</dbReference>
<dbReference type="Pfam" id="PF03572">
    <property type="entry name" value="Peptidase_S41"/>
    <property type="match status" value="1"/>
</dbReference>
<accession>A0A9D1NWH9</accession>
<keyword evidence="1" id="KW-1133">Transmembrane helix</keyword>
<keyword evidence="1" id="KW-0812">Transmembrane</keyword>
<reference evidence="3" key="2">
    <citation type="journal article" date="2021" name="PeerJ">
        <title>Extensive microbial diversity within the chicken gut microbiome revealed by metagenomics and culture.</title>
        <authorList>
            <person name="Gilroy R."/>
            <person name="Ravi A."/>
            <person name="Getino M."/>
            <person name="Pursley I."/>
            <person name="Horton D.L."/>
            <person name="Alikhan N.F."/>
            <person name="Baker D."/>
            <person name="Gharbi K."/>
            <person name="Hall N."/>
            <person name="Watson M."/>
            <person name="Adriaenssens E.M."/>
            <person name="Foster-Nyarko E."/>
            <person name="Jarju S."/>
            <person name="Secka A."/>
            <person name="Antonio M."/>
            <person name="Oren A."/>
            <person name="Chaudhuri R.R."/>
            <person name="La Ragione R."/>
            <person name="Hildebrand F."/>
            <person name="Pallen M.J."/>
        </authorList>
    </citation>
    <scope>NUCLEOTIDE SEQUENCE</scope>
    <source>
        <strain evidence="3">ChiBcec2-4451</strain>
    </source>
</reference>
<organism evidence="3 4">
    <name type="scientific">Candidatus Pullilachnospira stercoravium</name>
    <dbReference type="NCBI Taxonomy" id="2840913"/>
    <lineage>
        <taxon>Bacteria</taxon>
        <taxon>Bacillati</taxon>
        <taxon>Bacillota</taxon>
        <taxon>Clostridia</taxon>
        <taxon>Lachnospirales</taxon>
        <taxon>Lachnospiraceae</taxon>
        <taxon>Lachnospiraceae incertae sedis</taxon>
        <taxon>Candidatus Pullilachnospira</taxon>
    </lineage>
</organism>
<dbReference type="PANTHER" id="PTHR32060">
    <property type="entry name" value="TAIL-SPECIFIC PROTEASE"/>
    <property type="match status" value="1"/>
</dbReference>
<dbReference type="InterPro" id="IPR055210">
    <property type="entry name" value="CtpA/B_N"/>
</dbReference>
<dbReference type="InterPro" id="IPR005151">
    <property type="entry name" value="Tail-specific_protease"/>
</dbReference>
<feature type="transmembrane region" description="Helical" evidence="1">
    <location>
        <begin position="7"/>
        <end position="30"/>
    </location>
</feature>
<dbReference type="Gene3D" id="2.30.42.10">
    <property type="match status" value="1"/>
</dbReference>
<reference evidence="3" key="1">
    <citation type="submission" date="2020-10" db="EMBL/GenBank/DDBJ databases">
        <authorList>
            <person name="Gilroy R."/>
        </authorList>
    </citation>
    <scope>NUCLEOTIDE SEQUENCE</scope>
    <source>
        <strain evidence="3">ChiBcec2-4451</strain>
    </source>
</reference>
<dbReference type="PANTHER" id="PTHR32060:SF30">
    <property type="entry name" value="CARBOXY-TERMINAL PROCESSING PROTEASE CTPA"/>
    <property type="match status" value="1"/>
</dbReference>
<dbReference type="Pfam" id="PF22694">
    <property type="entry name" value="CtpB_N-like"/>
    <property type="match status" value="1"/>
</dbReference>
<comment type="caution">
    <text evidence="3">The sequence shown here is derived from an EMBL/GenBank/DDBJ whole genome shotgun (WGS) entry which is preliminary data.</text>
</comment>
<keyword evidence="1" id="KW-0472">Membrane</keyword>
<evidence type="ECO:0000313" key="3">
    <source>
        <dbReference type="EMBL" id="HIV14086.1"/>
    </source>
</evidence>
<dbReference type="InterPro" id="IPR001478">
    <property type="entry name" value="PDZ"/>
</dbReference>
<sequence>MSDKKKTFIGGVLLGVAAAFLVLCGGYYLYYGVFPFSDSAISGETGRKAVTIQRLMEEKYLDGVDEDLMAEGMYAGMVASLEDPYSGYYSPEQYQDLMESTEGKYQGIGLSMMKDTETGEVTVQEVYQDSPAQEAGIQAGDQLLELNGETIADMELDQLASLLQNGEEATLTLLREGSEEPVIVTVQAAEVEMTVVTGRMLENQIGYIRISRFTDGTPEQFETLYQSFQEQGMSGLIIDLRDNPGGLLDAVCSTLEQILPEG</sequence>
<proteinExistence type="predicted"/>
<dbReference type="SUPFAM" id="SSF50156">
    <property type="entry name" value="PDZ domain-like"/>
    <property type="match status" value="1"/>
</dbReference>
<evidence type="ECO:0000313" key="4">
    <source>
        <dbReference type="Proteomes" id="UP000886723"/>
    </source>
</evidence>
<feature type="non-terminal residue" evidence="3">
    <location>
        <position position="262"/>
    </location>
</feature>
<dbReference type="GO" id="GO:0008236">
    <property type="term" value="F:serine-type peptidase activity"/>
    <property type="evidence" value="ECO:0007669"/>
    <property type="project" value="InterPro"/>
</dbReference>
<evidence type="ECO:0000259" key="2">
    <source>
        <dbReference type="PROSITE" id="PS50106"/>
    </source>
</evidence>
<name>A0A9D1NWH9_9FIRM</name>
<dbReference type="CDD" id="cd06782">
    <property type="entry name" value="cpPDZ_CPP-like"/>
    <property type="match status" value="1"/>
</dbReference>
<dbReference type="Pfam" id="PF17820">
    <property type="entry name" value="PDZ_6"/>
    <property type="match status" value="1"/>
</dbReference>
<dbReference type="AlphaFoldDB" id="A0A9D1NWH9"/>
<dbReference type="InterPro" id="IPR036034">
    <property type="entry name" value="PDZ_sf"/>
</dbReference>
<protein>
    <submittedName>
        <fullName evidence="3">PDZ domain-containing protein</fullName>
    </submittedName>
</protein>
<dbReference type="Gene3D" id="3.90.226.10">
    <property type="entry name" value="2-enoyl-CoA Hydratase, Chain A, domain 1"/>
    <property type="match status" value="1"/>
</dbReference>
<dbReference type="EMBL" id="DVON01000280">
    <property type="protein sequence ID" value="HIV14086.1"/>
    <property type="molecule type" value="Genomic_DNA"/>
</dbReference>
<dbReference type="GO" id="GO:0030288">
    <property type="term" value="C:outer membrane-bounded periplasmic space"/>
    <property type="evidence" value="ECO:0007669"/>
    <property type="project" value="TreeGrafter"/>
</dbReference>